<feature type="signal peptide" evidence="1">
    <location>
        <begin position="1"/>
        <end position="23"/>
    </location>
</feature>
<gene>
    <name evidence="2" type="ORF">P8625_09285</name>
</gene>
<organism evidence="2 3">
    <name type="scientific">Tenacibaculum tangerinum</name>
    <dbReference type="NCBI Taxonomy" id="3038772"/>
    <lineage>
        <taxon>Bacteria</taxon>
        <taxon>Pseudomonadati</taxon>
        <taxon>Bacteroidota</taxon>
        <taxon>Flavobacteriia</taxon>
        <taxon>Flavobacteriales</taxon>
        <taxon>Flavobacteriaceae</taxon>
        <taxon>Tenacibaculum</taxon>
    </lineage>
</organism>
<dbReference type="RefSeq" id="WP_279650190.1">
    <property type="nucleotide sequence ID" value="NZ_CP122539.1"/>
</dbReference>
<dbReference type="Proteomes" id="UP001232001">
    <property type="component" value="Chromosome"/>
</dbReference>
<evidence type="ECO:0000313" key="3">
    <source>
        <dbReference type="Proteomes" id="UP001232001"/>
    </source>
</evidence>
<name>A0ABY8L274_9FLAO</name>
<dbReference type="EMBL" id="CP122539">
    <property type="protein sequence ID" value="WGH74308.1"/>
    <property type="molecule type" value="Genomic_DNA"/>
</dbReference>
<proteinExistence type="predicted"/>
<keyword evidence="1" id="KW-0732">Signal</keyword>
<accession>A0ABY8L274</accession>
<feature type="chain" id="PRO_5045229811" evidence="1">
    <location>
        <begin position="24"/>
        <end position="677"/>
    </location>
</feature>
<protein>
    <submittedName>
        <fullName evidence="2">Uncharacterized protein</fullName>
    </submittedName>
</protein>
<reference evidence="2 3" key="1">
    <citation type="submission" date="2023-04" db="EMBL/GenBank/DDBJ databases">
        <title>Tenacibaculum tangerinum sp. nov., isolated from sea tidal flat of South Korea.</title>
        <authorList>
            <person name="Lee S.H."/>
            <person name="Kim J.-J."/>
        </authorList>
    </citation>
    <scope>NUCLEOTIDE SEQUENCE [LARGE SCALE GENOMIC DNA]</scope>
    <source>
        <strain evidence="2 3">GRR-S3-23</strain>
    </source>
</reference>
<evidence type="ECO:0000256" key="1">
    <source>
        <dbReference type="SAM" id="SignalP"/>
    </source>
</evidence>
<keyword evidence="3" id="KW-1185">Reference proteome</keyword>
<sequence>MTKKIATLCNIVIFCIISFTVSAQHLDKNNLLKEPEYYYITSINSTSDLSNEDCYCYFYNDFDDYYYYINFFVLAEALSIQNQWFNEQKETLKQDLITRVGFDPNYYHQYNDVQSAFFNDRFGVPVANYYLNSAKSAEISQRNQSLEGYNTTYVTSKMFEMVKNSYIGGTVSDFGDLTHYSKRLADMSYNEAYDLWNNQYGAENVSHLLDWQAHSARINKITGMLNHQPFISPSSQYVNFTDYIGDQFANHVNAQTLSNHVSLMTGYMIYEWQLQSLYLQPNQLLTGVGYNFYYPYNNASQIATVMNTYIKNAPGISDSFNYPNKSPEQIMRDYSMTKQHLGNLSANFFKDKPALVKEGGIYQERGDYSYTRRNMLKKLADYFVNDEPFVPNSYWDGVQAWGQNSDRPEQLMNVQLSTTALEAGFKDFGSVLEALENYPELNPLKGEQIKHFIKVNSPSNVDLSSFTNADLGKIFDFDDRGINNFGLKFSNYAMSLILEIEHGDNEYGWDLFLDPSKMEILHSIADGNTVTFEDIDIFKPCRSSFSFNQLGTTGSYEATLNNVNVDVNAFWTQGPGQTVYSVGEMIIPKIYVFFTSFSGSMVTNSVEIFNNAEDDLDRFFEIYMQTNFHEPTNVEMENAFLGFLNTRLASYGGLAKRQPSIGNNSAGKLYSHCLFGF</sequence>
<evidence type="ECO:0000313" key="2">
    <source>
        <dbReference type="EMBL" id="WGH74308.1"/>
    </source>
</evidence>